<evidence type="ECO:0000313" key="3">
    <source>
        <dbReference type="Proteomes" id="UP001220010"/>
    </source>
</evidence>
<name>A0ABT5X6D8_9EURY</name>
<dbReference type="EMBL" id="JARFPK010000009">
    <property type="protein sequence ID" value="MDF0590246.1"/>
    <property type="molecule type" value="Genomic_DNA"/>
</dbReference>
<dbReference type="InterPro" id="IPR015419">
    <property type="entry name" value="CTAG/Pcc1"/>
</dbReference>
<dbReference type="Gene3D" id="3.30.310.50">
    <property type="entry name" value="Alpha-D-phosphohexomutase, C-terminal domain"/>
    <property type="match status" value="1"/>
</dbReference>
<proteinExistence type="inferred from homology"/>
<organism evidence="2 3">
    <name type="scientific">Candidatus Methanocrinis natronophilus</name>
    <dbReference type="NCBI Taxonomy" id="3033396"/>
    <lineage>
        <taxon>Archaea</taxon>
        <taxon>Methanobacteriati</taxon>
        <taxon>Methanobacteriota</taxon>
        <taxon>Stenosarchaea group</taxon>
        <taxon>Methanomicrobia</taxon>
        <taxon>Methanotrichales</taxon>
        <taxon>Methanotrichaceae</taxon>
        <taxon>Methanocrinis</taxon>
    </lineage>
</organism>
<comment type="similarity">
    <text evidence="1">Belongs to the CTAG/PCC1 family.</text>
</comment>
<dbReference type="NCBIfam" id="NF011470">
    <property type="entry name" value="PRK14887.1"/>
    <property type="match status" value="1"/>
</dbReference>
<keyword evidence="3" id="KW-1185">Reference proteome</keyword>
<dbReference type="Pfam" id="PF09341">
    <property type="entry name" value="Pcc1"/>
    <property type="match status" value="1"/>
</dbReference>
<dbReference type="RefSeq" id="WP_316966001.1">
    <property type="nucleotide sequence ID" value="NZ_JARFPK010000009.1"/>
</dbReference>
<evidence type="ECO:0000313" key="2">
    <source>
        <dbReference type="EMBL" id="MDF0590246.1"/>
    </source>
</evidence>
<comment type="caution">
    <text evidence="2">The sequence shown here is derived from an EMBL/GenBank/DDBJ whole genome shotgun (WGS) entry which is preliminary data.</text>
</comment>
<sequence>MKGRAEIIFEMEDPERVLAALGPEAEDPVQRSEIALEPCDGGLLLRIQGEDLVSFRAALNTWIRLIDIALKMVKV</sequence>
<accession>A0ABT5X6D8</accession>
<gene>
    <name evidence="2" type="ORF">P0O15_03540</name>
</gene>
<dbReference type="Proteomes" id="UP001220010">
    <property type="component" value="Unassembled WGS sequence"/>
</dbReference>
<evidence type="ECO:0000256" key="1">
    <source>
        <dbReference type="ARBA" id="ARBA00007073"/>
    </source>
</evidence>
<reference evidence="2 3" key="1">
    <citation type="submission" date="2023-03" db="EMBL/GenBank/DDBJ databases">
        <title>WGS of Methanotrichaceae archaeon Mx.</title>
        <authorList>
            <person name="Sorokin D.Y."/>
            <person name="Merkel A.Y."/>
        </authorList>
    </citation>
    <scope>NUCLEOTIDE SEQUENCE [LARGE SCALE GENOMIC DNA]</scope>
    <source>
        <strain evidence="2 3">Mx</strain>
    </source>
</reference>
<protein>
    <submittedName>
        <fullName evidence="2">KEOPS complex subunit Pcc1</fullName>
    </submittedName>
</protein>